<sequence length="443" mass="49197">MMNSREIAKSGAICDQTPFPAAKPSVIYGRVMVPANGMGEGQVSFGEGGIRLGGAFAQIKLKAEEEDRERRRVEDRAKAAIIQAERLSMSNEDLVSQNNRLSVKLSVARMSDLTSETRADEVESENEALRIMHRNAIVELEMEKANNAELVAKHESLQKLADNNNSRARKLDNKVDEGEERFRELREKLIKAEGHIKKLQTQLGDERKKSQLYLKLKDDKDAHINVLVKEKNRLHDTLQDMAKRHSLTSRSLAFAEKAAQNSSVSSPRPSVSGGIDGVASVETPNTNVNAEEKKDGEVDLDAVVNSPYETSAPRPTNLFRSPNEGFAATPTGREDEERTQGLIEAISSIEVSSGSTRDRLLLNTIKKLSREMKRKEEEIEKREREWEKTKIKNDELQRRIRNANVARQAGKGLTTTPGVGFGGKKGFGVKSNMTPQSVGKSPN</sequence>
<evidence type="ECO:0000256" key="2">
    <source>
        <dbReference type="SAM" id="MobiDB-lite"/>
    </source>
</evidence>
<gene>
    <name evidence="3" type="ORF">TrVE_jg4424</name>
</gene>
<feature type="coiled-coil region" evidence="1">
    <location>
        <begin position="56"/>
        <end position="83"/>
    </location>
</feature>
<organism evidence="3 4">
    <name type="scientific">Triparma verrucosa</name>
    <dbReference type="NCBI Taxonomy" id="1606542"/>
    <lineage>
        <taxon>Eukaryota</taxon>
        <taxon>Sar</taxon>
        <taxon>Stramenopiles</taxon>
        <taxon>Ochrophyta</taxon>
        <taxon>Bolidophyceae</taxon>
        <taxon>Parmales</taxon>
        <taxon>Triparmaceae</taxon>
        <taxon>Triparma</taxon>
    </lineage>
</organism>
<dbReference type="EMBL" id="BRXX01000056">
    <property type="protein sequence ID" value="GMH86070.1"/>
    <property type="molecule type" value="Genomic_DNA"/>
</dbReference>
<dbReference type="AlphaFoldDB" id="A0A9W7BDQ3"/>
<keyword evidence="4" id="KW-1185">Reference proteome</keyword>
<feature type="compositionally biased region" description="Polar residues" evidence="2">
    <location>
        <begin position="431"/>
        <end position="443"/>
    </location>
</feature>
<feature type="coiled-coil region" evidence="1">
    <location>
        <begin position="358"/>
        <end position="399"/>
    </location>
</feature>
<evidence type="ECO:0000313" key="4">
    <source>
        <dbReference type="Proteomes" id="UP001165160"/>
    </source>
</evidence>
<accession>A0A9W7BDQ3</accession>
<comment type="caution">
    <text evidence="3">The sequence shown here is derived from an EMBL/GenBank/DDBJ whole genome shotgun (WGS) entry which is preliminary data.</text>
</comment>
<proteinExistence type="predicted"/>
<name>A0A9W7BDQ3_9STRA</name>
<feature type="region of interest" description="Disordered" evidence="2">
    <location>
        <begin position="307"/>
        <end position="337"/>
    </location>
</feature>
<dbReference type="Proteomes" id="UP001165160">
    <property type="component" value="Unassembled WGS sequence"/>
</dbReference>
<feature type="region of interest" description="Disordered" evidence="2">
    <location>
        <begin position="407"/>
        <end position="443"/>
    </location>
</feature>
<reference evidence="4" key="1">
    <citation type="journal article" date="2023" name="Commun. Biol.">
        <title>Genome analysis of Parmales, the sister group of diatoms, reveals the evolutionary specialization of diatoms from phago-mixotrophs to photoautotrophs.</title>
        <authorList>
            <person name="Ban H."/>
            <person name="Sato S."/>
            <person name="Yoshikawa S."/>
            <person name="Yamada K."/>
            <person name="Nakamura Y."/>
            <person name="Ichinomiya M."/>
            <person name="Sato N."/>
            <person name="Blanc-Mathieu R."/>
            <person name="Endo H."/>
            <person name="Kuwata A."/>
            <person name="Ogata H."/>
        </authorList>
    </citation>
    <scope>NUCLEOTIDE SEQUENCE [LARGE SCALE GENOMIC DNA]</scope>
    <source>
        <strain evidence="4">NIES 3699</strain>
    </source>
</reference>
<protein>
    <submittedName>
        <fullName evidence="3">Uncharacterized protein</fullName>
    </submittedName>
</protein>
<evidence type="ECO:0000256" key="1">
    <source>
        <dbReference type="SAM" id="Coils"/>
    </source>
</evidence>
<feature type="coiled-coil region" evidence="1">
    <location>
        <begin position="140"/>
        <end position="202"/>
    </location>
</feature>
<keyword evidence="1" id="KW-0175">Coiled coil</keyword>
<evidence type="ECO:0000313" key="3">
    <source>
        <dbReference type="EMBL" id="GMH86070.1"/>
    </source>
</evidence>